<reference evidence="1" key="1">
    <citation type="submission" date="2024-02" db="EMBL/GenBank/DDBJ databases">
        <authorList>
            <consortium name="ELIXIR-Norway"/>
            <consortium name="Elixir Norway"/>
        </authorList>
    </citation>
    <scope>NUCLEOTIDE SEQUENCE</scope>
</reference>
<accession>A0ABP0UBF9</accession>
<evidence type="ECO:0000313" key="1">
    <source>
        <dbReference type="EMBL" id="CAK9217107.1"/>
    </source>
</evidence>
<protein>
    <submittedName>
        <fullName evidence="1">Uncharacterized protein</fullName>
    </submittedName>
</protein>
<dbReference type="EMBL" id="OZ019894">
    <property type="protein sequence ID" value="CAK9217107.1"/>
    <property type="molecule type" value="Genomic_DNA"/>
</dbReference>
<proteinExistence type="predicted"/>
<sequence length="150" mass="16791">MLKKDTSKQHYDNVGLNILGNASLAVYLAIYQATLAEHWLVIGLNIDSSPVDTQLLKMEVAIKKIASFVIVGNLVINQLMECKATVIIITKVVSTKEPKWTMVMAKNMHQVVSWAVETLADMPKQEKHKFNLHLTGFEAKEGTTKKELVQ</sequence>
<keyword evidence="2" id="KW-1185">Reference proteome</keyword>
<dbReference type="Proteomes" id="UP001497512">
    <property type="component" value="Chromosome 2"/>
</dbReference>
<evidence type="ECO:0000313" key="2">
    <source>
        <dbReference type="Proteomes" id="UP001497512"/>
    </source>
</evidence>
<name>A0ABP0UBF9_9BRYO</name>
<gene>
    <name evidence="1" type="ORF">CSSPTR1EN2_LOCUS13805</name>
</gene>
<organism evidence="1 2">
    <name type="scientific">Sphagnum troendelagicum</name>
    <dbReference type="NCBI Taxonomy" id="128251"/>
    <lineage>
        <taxon>Eukaryota</taxon>
        <taxon>Viridiplantae</taxon>
        <taxon>Streptophyta</taxon>
        <taxon>Embryophyta</taxon>
        <taxon>Bryophyta</taxon>
        <taxon>Sphagnophytina</taxon>
        <taxon>Sphagnopsida</taxon>
        <taxon>Sphagnales</taxon>
        <taxon>Sphagnaceae</taxon>
        <taxon>Sphagnum</taxon>
    </lineage>
</organism>